<dbReference type="InterPro" id="IPR003445">
    <property type="entry name" value="Cat_transpt"/>
</dbReference>
<evidence type="ECO:0000256" key="8">
    <source>
        <dbReference type="ARBA" id="ARBA00023136"/>
    </source>
</evidence>
<evidence type="ECO:0000256" key="6">
    <source>
        <dbReference type="ARBA" id="ARBA00022989"/>
    </source>
</evidence>
<keyword evidence="5 9" id="KW-0812">Transmembrane</keyword>
<dbReference type="AlphaFoldDB" id="A0A563W5M4"/>
<dbReference type="GO" id="GO:0030001">
    <property type="term" value="P:metal ion transport"/>
    <property type="evidence" value="ECO:0007669"/>
    <property type="project" value="UniProtKB-ARBA"/>
</dbReference>
<reference evidence="10 11" key="1">
    <citation type="submission" date="2019-01" db="EMBL/GenBank/DDBJ databases">
        <authorList>
            <person name="Brito A."/>
        </authorList>
    </citation>
    <scope>NUCLEOTIDE SEQUENCE [LARGE SCALE GENOMIC DNA]</scope>
    <source>
        <strain evidence="10">1</strain>
    </source>
</reference>
<comment type="similarity">
    <text evidence="2">Belongs to the TrkH potassium transport family.</text>
</comment>
<name>A0A563W5M4_9CYAN</name>
<dbReference type="OrthoDB" id="9810952at2"/>
<dbReference type="EMBL" id="CAACVJ010000707">
    <property type="protein sequence ID" value="VEP18955.1"/>
    <property type="molecule type" value="Genomic_DNA"/>
</dbReference>
<proteinExistence type="inferred from homology"/>
<evidence type="ECO:0000256" key="7">
    <source>
        <dbReference type="ARBA" id="ARBA00023065"/>
    </source>
</evidence>
<dbReference type="PANTHER" id="PTHR32024:SF2">
    <property type="entry name" value="TRK SYSTEM POTASSIUM UPTAKE PROTEIN TRKG-RELATED"/>
    <property type="match status" value="1"/>
</dbReference>
<keyword evidence="6 9" id="KW-1133">Transmembrane helix</keyword>
<sequence length="122" mass="13562">MLLPDNAVSEADYWQGDRRKFLSDSQIKTIALFVFLYFLLFIVGVIITAAYGYSLPESLFEYASTLSTVGLSVGVTSADAPVGLLWTQIIGMFLGRLEFFTVFIGTIRLCQDAFPVIFGKKQ</sequence>
<evidence type="ECO:0000313" key="10">
    <source>
        <dbReference type="EMBL" id="VEP18955.1"/>
    </source>
</evidence>
<evidence type="ECO:0000256" key="2">
    <source>
        <dbReference type="ARBA" id="ARBA00009137"/>
    </source>
</evidence>
<protein>
    <submittedName>
        <fullName evidence="10">Cation transporter</fullName>
    </submittedName>
</protein>
<evidence type="ECO:0000256" key="9">
    <source>
        <dbReference type="SAM" id="Phobius"/>
    </source>
</evidence>
<dbReference type="Pfam" id="PF02386">
    <property type="entry name" value="TrkH"/>
    <property type="match status" value="1"/>
</dbReference>
<feature type="transmembrane region" description="Helical" evidence="9">
    <location>
        <begin position="29"/>
        <end position="53"/>
    </location>
</feature>
<evidence type="ECO:0000256" key="3">
    <source>
        <dbReference type="ARBA" id="ARBA00022448"/>
    </source>
</evidence>
<dbReference type="GO" id="GO:0005886">
    <property type="term" value="C:plasma membrane"/>
    <property type="evidence" value="ECO:0007669"/>
    <property type="project" value="UniProtKB-SubCell"/>
</dbReference>
<dbReference type="GO" id="GO:0008324">
    <property type="term" value="F:monoatomic cation transmembrane transporter activity"/>
    <property type="evidence" value="ECO:0007669"/>
    <property type="project" value="InterPro"/>
</dbReference>
<dbReference type="RefSeq" id="WP_144868556.1">
    <property type="nucleotide sequence ID" value="NZ_LR213854.1"/>
</dbReference>
<evidence type="ECO:0000256" key="5">
    <source>
        <dbReference type="ARBA" id="ARBA00022692"/>
    </source>
</evidence>
<evidence type="ECO:0000256" key="1">
    <source>
        <dbReference type="ARBA" id="ARBA00004651"/>
    </source>
</evidence>
<keyword evidence="7" id="KW-0406">Ion transport</keyword>
<keyword evidence="11" id="KW-1185">Reference proteome</keyword>
<dbReference type="PANTHER" id="PTHR32024">
    <property type="entry name" value="TRK SYSTEM POTASSIUM UPTAKE PROTEIN TRKG-RELATED"/>
    <property type="match status" value="1"/>
</dbReference>
<accession>A0A563W5M4</accession>
<organism evidence="10 11">
    <name type="scientific">Hyella patelloides LEGE 07179</name>
    <dbReference type="NCBI Taxonomy" id="945734"/>
    <lineage>
        <taxon>Bacteria</taxon>
        <taxon>Bacillati</taxon>
        <taxon>Cyanobacteriota</taxon>
        <taxon>Cyanophyceae</taxon>
        <taxon>Pleurocapsales</taxon>
        <taxon>Hyellaceae</taxon>
        <taxon>Hyella</taxon>
    </lineage>
</organism>
<keyword evidence="3" id="KW-0813">Transport</keyword>
<gene>
    <name evidence="10" type="ORF">H1P_980013</name>
</gene>
<keyword evidence="8 9" id="KW-0472">Membrane</keyword>
<evidence type="ECO:0000256" key="4">
    <source>
        <dbReference type="ARBA" id="ARBA00022475"/>
    </source>
</evidence>
<keyword evidence="4" id="KW-1003">Cell membrane</keyword>
<evidence type="ECO:0000313" key="11">
    <source>
        <dbReference type="Proteomes" id="UP000320055"/>
    </source>
</evidence>
<comment type="subcellular location">
    <subcellularLocation>
        <location evidence="1">Cell membrane</location>
        <topology evidence="1">Multi-pass membrane protein</topology>
    </subcellularLocation>
</comment>
<dbReference type="Proteomes" id="UP000320055">
    <property type="component" value="Unassembled WGS sequence"/>
</dbReference>